<evidence type="ECO:0000313" key="2">
    <source>
        <dbReference type="Proteomes" id="UP000717696"/>
    </source>
</evidence>
<name>A0A9P9F110_9HYPO</name>
<organism evidence="1 2">
    <name type="scientific">Dactylonectria estremocensis</name>
    <dbReference type="NCBI Taxonomy" id="1079267"/>
    <lineage>
        <taxon>Eukaryota</taxon>
        <taxon>Fungi</taxon>
        <taxon>Dikarya</taxon>
        <taxon>Ascomycota</taxon>
        <taxon>Pezizomycotina</taxon>
        <taxon>Sordariomycetes</taxon>
        <taxon>Hypocreomycetidae</taxon>
        <taxon>Hypocreales</taxon>
        <taxon>Nectriaceae</taxon>
        <taxon>Dactylonectria</taxon>
    </lineage>
</organism>
<proteinExistence type="predicted"/>
<gene>
    <name evidence="1" type="ORF">B0J13DRAFT_523197</name>
</gene>
<accession>A0A9P9F110</accession>
<dbReference type="EMBL" id="JAGMUU010000006">
    <property type="protein sequence ID" value="KAH7150121.1"/>
    <property type="molecule type" value="Genomic_DNA"/>
</dbReference>
<comment type="caution">
    <text evidence="1">The sequence shown here is derived from an EMBL/GenBank/DDBJ whole genome shotgun (WGS) entry which is preliminary data.</text>
</comment>
<evidence type="ECO:0000313" key="1">
    <source>
        <dbReference type="EMBL" id="KAH7150121.1"/>
    </source>
</evidence>
<dbReference type="Proteomes" id="UP000717696">
    <property type="component" value="Unassembled WGS sequence"/>
</dbReference>
<protein>
    <submittedName>
        <fullName evidence="1">Uncharacterized protein</fullName>
    </submittedName>
</protein>
<keyword evidence="2" id="KW-1185">Reference proteome</keyword>
<dbReference type="AlphaFoldDB" id="A0A9P9F110"/>
<reference evidence="1" key="1">
    <citation type="journal article" date="2021" name="Nat. Commun.">
        <title>Genetic determinants of endophytism in the Arabidopsis root mycobiome.</title>
        <authorList>
            <person name="Mesny F."/>
            <person name="Miyauchi S."/>
            <person name="Thiergart T."/>
            <person name="Pickel B."/>
            <person name="Atanasova L."/>
            <person name="Karlsson M."/>
            <person name="Huettel B."/>
            <person name="Barry K.W."/>
            <person name="Haridas S."/>
            <person name="Chen C."/>
            <person name="Bauer D."/>
            <person name="Andreopoulos W."/>
            <person name="Pangilinan J."/>
            <person name="LaButti K."/>
            <person name="Riley R."/>
            <person name="Lipzen A."/>
            <person name="Clum A."/>
            <person name="Drula E."/>
            <person name="Henrissat B."/>
            <person name="Kohler A."/>
            <person name="Grigoriev I.V."/>
            <person name="Martin F.M."/>
            <person name="Hacquard S."/>
        </authorList>
    </citation>
    <scope>NUCLEOTIDE SEQUENCE</scope>
    <source>
        <strain evidence="1">MPI-CAGE-AT-0021</strain>
    </source>
</reference>
<sequence length="175" mass="18103">MARAHAGLTPREAGLTPPVGCEWMASPALALGAAAGGGKSSGQSSSKQGLSAYLLVQPMLVQAMGMVGDLRSRGRGHGRGRTLPVGPAVVFWTELAPAAESLAFGVVLSVSAIMTQVVANEDGVVPKVEYSRLVLSGSRGWLDMGYRVVPRQGTSYEVGGVLGLWVEPATEQDKA</sequence>